<dbReference type="GO" id="GO:0005737">
    <property type="term" value="C:cytoplasm"/>
    <property type="evidence" value="ECO:0007669"/>
    <property type="project" value="TreeGrafter"/>
</dbReference>
<evidence type="ECO:0000256" key="4">
    <source>
        <dbReference type="ARBA" id="ARBA00012655"/>
    </source>
</evidence>
<dbReference type="Proteomes" id="UP000260363">
    <property type="component" value="Chromosome"/>
</dbReference>
<dbReference type="RefSeq" id="WP_010230871.1">
    <property type="nucleotide sequence ID" value="NZ_CP007217.1"/>
</dbReference>
<evidence type="ECO:0000256" key="2">
    <source>
        <dbReference type="ARBA" id="ARBA00004735"/>
    </source>
</evidence>
<evidence type="ECO:0000256" key="1">
    <source>
        <dbReference type="ARBA" id="ARBA00002869"/>
    </source>
</evidence>
<dbReference type="OMA" id="CDLAIHS"/>
<proteinExistence type="inferred from homology"/>
<dbReference type="InterPro" id="IPR022417">
    <property type="entry name" value="Porphobilin_deaminase_N"/>
</dbReference>
<dbReference type="AlphaFoldDB" id="A0A069ZQY1"/>
<evidence type="ECO:0000259" key="10">
    <source>
        <dbReference type="Pfam" id="PF01379"/>
    </source>
</evidence>
<evidence type="ECO:0000256" key="7">
    <source>
        <dbReference type="ARBA" id="ARBA00030685"/>
    </source>
</evidence>
<comment type="catalytic activity">
    <reaction evidence="9">
        <text>4 porphobilinogen + H2O = hydroxymethylbilane + 4 NH4(+)</text>
        <dbReference type="Rhea" id="RHEA:13185"/>
        <dbReference type="ChEBI" id="CHEBI:15377"/>
        <dbReference type="ChEBI" id="CHEBI:28938"/>
        <dbReference type="ChEBI" id="CHEBI:57845"/>
        <dbReference type="ChEBI" id="CHEBI:58126"/>
        <dbReference type="EC" id="2.5.1.61"/>
    </reaction>
</comment>
<dbReference type="EC" id="2.5.1.61" evidence="4"/>
<dbReference type="SUPFAM" id="SSF53850">
    <property type="entry name" value="Periplasmic binding protein-like II"/>
    <property type="match status" value="1"/>
</dbReference>
<comment type="function">
    <text evidence="1">Tetrapolymerization of the monopyrrole PBG into the hydroxymethylbilane pre-uroporphyrinogen in several discrete steps.</text>
</comment>
<dbReference type="STRING" id="83560.NC80_02875"/>
<evidence type="ECO:0000256" key="8">
    <source>
        <dbReference type="ARBA" id="ARBA00033064"/>
    </source>
</evidence>
<keyword evidence="6" id="KW-0627">Porphyrin biosynthesis</keyword>
<dbReference type="GO" id="GO:0004418">
    <property type="term" value="F:hydroxymethylbilane synthase activity"/>
    <property type="evidence" value="ECO:0007669"/>
    <property type="project" value="UniProtKB-EC"/>
</dbReference>
<accession>A0A069ZQY1</accession>
<dbReference type="Pfam" id="PF01379">
    <property type="entry name" value="Porphobil_deam"/>
    <property type="match status" value="1"/>
</dbReference>
<keyword evidence="5 11" id="KW-0808">Transferase</keyword>
<dbReference type="PRINTS" id="PR00151">
    <property type="entry name" value="PORPHBDMNASE"/>
</dbReference>
<gene>
    <name evidence="11" type="ORF">BD36_03065</name>
</gene>
<dbReference type="NCBIfam" id="NF002202">
    <property type="entry name" value="PRK01066.1"/>
    <property type="match status" value="1"/>
</dbReference>
<dbReference type="Gene3D" id="3.40.190.10">
    <property type="entry name" value="Periplasmic binding protein-like II"/>
    <property type="match status" value="2"/>
</dbReference>
<protein>
    <recommendedName>
        <fullName evidence="4">hydroxymethylbilane synthase</fullName>
        <ecNumber evidence="4">2.5.1.61</ecNumber>
    </recommendedName>
    <alternativeName>
        <fullName evidence="8">Hydroxymethylbilane synthase</fullName>
    </alternativeName>
    <alternativeName>
        <fullName evidence="7">Pre-uroporphyrinogen synthase</fullName>
    </alternativeName>
</protein>
<dbReference type="SMR" id="A0A069ZQY1"/>
<evidence type="ECO:0000313" key="12">
    <source>
        <dbReference type="Proteomes" id="UP000260363"/>
    </source>
</evidence>
<dbReference type="KEGG" id="cmm:NC80_02875"/>
<feature type="domain" description="Porphobilinogen deaminase N-terminal" evidence="10">
    <location>
        <begin position="21"/>
        <end position="214"/>
    </location>
</feature>
<dbReference type="EMBL" id="CP007217">
    <property type="protein sequence ID" value="AJR10646.1"/>
    <property type="molecule type" value="Genomic_DNA"/>
</dbReference>
<organism evidence="11 12">
    <name type="scientific">Chlamydia muridarum</name>
    <dbReference type="NCBI Taxonomy" id="83560"/>
    <lineage>
        <taxon>Bacteria</taxon>
        <taxon>Pseudomonadati</taxon>
        <taxon>Chlamydiota</taxon>
        <taxon>Chlamydiia</taxon>
        <taxon>Chlamydiales</taxon>
        <taxon>Chlamydiaceae</taxon>
        <taxon>Chlamydia/Chlamydophila group</taxon>
        <taxon>Chlamydia</taxon>
    </lineage>
</organism>
<dbReference type="InterPro" id="IPR000860">
    <property type="entry name" value="HemC"/>
</dbReference>
<name>A0A069ZQY1_CHLMR</name>
<dbReference type="PANTHER" id="PTHR11557:SF0">
    <property type="entry name" value="PORPHOBILINOGEN DEAMINASE"/>
    <property type="match status" value="1"/>
</dbReference>
<comment type="pathway">
    <text evidence="2">Porphyrin-containing compound metabolism; protoporphyrin-IX biosynthesis; coproporphyrinogen-III from 5-aminolevulinate: step 2/4.</text>
</comment>
<dbReference type="GO" id="GO:0006783">
    <property type="term" value="P:heme biosynthetic process"/>
    <property type="evidence" value="ECO:0007669"/>
    <property type="project" value="TreeGrafter"/>
</dbReference>
<dbReference type="GeneID" id="1245931"/>
<reference evidence="11 12" key="1">
    <citation type="submission" date="2014-02" db="EMBL/GenBank/DDBJ databases">
        <authorList>
            <person name="Chen C."/>
            <person name="Conrad T.A."/>
            <person name="Zhou Z."/>
            <person name="Lai Z."/>
            <person name="Zhong G."/>
        </authorList>
    </citation>
    <scope>NUCLEOTIDE SEQUENCE [LARGE SCALE GENOMIC DNA]</scope>
    <source>
        <strain evidence="11 12">Nigg3-28</strain>
    </source>
</reference>
<evidence type="ECO:0000256" key="9">
    <source>
        <dbReference type="ARBA" id="ARBA00048169"/>
    </source>
</evidence>
<comment type="similarity">
    <text evidence="3">Belongs to the HMBS family.</text>
</comment>
<evidence type="ECO:0000256" key="3">
    <source>
        <dbReference type="ARBA" id="ARBA00005638"/>
    </source>
</evidence>
<dbReference type="KEGG" id="cmg:NC81_02890"/>
<evidence type="ECO:0000256" key="5">
    <source>
        <dbReference type="ARBA" id="ARBA00022679"/>
    </source>
</evidence>
<dbReference type="KEGG" id="cmx:DNC_02895"/>
<sequence length="242" mass="27316">MLSAYYNDPFLSDFCLGKIPLRLASRKSPLAVLQAHECLRRLQTFFPRLWGQVITETTQGDLDQHTPLHSVENTGFFTDDIDFLVQSGKCDLAIHSAKDLPEKPKARVIAITASIDPRDILVFQEKYLLQPFPSRLRIGCSSDRRRALISSLYPSAVITDIRGTIQTRLALLDQQKFDAIVMANAAVSRLGLRLPCTVVLPPPYHPFQGRLAITSCHHIASWEKLFLTCKITENINLLHFFS</sequence>
<dbReference type="PANTHER" id="PTHR11557">
    <property type="entry name" value="PORPHOBILINOGEN DEAMINASE"/>
    <property type="match status" value="1"/>
</dbReference>
<evidence type="ECO:0000313" key="11">
    <source>
        <dbReference type="EMBL" id="AJR10646.1"/>
    </source>
</evidence>
<dbReference type="PATRIC" id="fig|243161.6.peg.610"/>
<evidence type="ECO:0000256" key="6">
    <source>
        <dbReference type="ARBA" id="ARBA00023244"/>
    </source>
</evidence>